<feature type="transmembrane region" description="Helical" evidence="1">
    <location>
        <begin position="33"/>
        <end position="49"/>
    </location>
</feature>
<reference evidence="2 3" key="1">
    <citation type="submission" date="2018-12" db="EMBL/GenBank/DDBJ databases">
        <title>The Draft Genome Sequence of the Soil Bacterium Pedobacter tournemirensis R1.</title>
        <authorList>
            <person name="He J."/>
        </authorList>
    </citation>
    <scope>NUCLEOTIDE SEQUENCE [LARGE SCALE GENOMIC DNA]</scope>
    <source>
        <strain evidence="2 3">R1</strain>
    </source>
</reference>
<dbReference type="Gene3D" id="1.10.3730.20">
    <property type="match status" value="1"/>
</dbReference>
<feature type="transmembrane region" description="Helical" evidence="1">
    <location>
        <begin position="205"/>
        <end position="228"/>
    </location>
</feature>
<comment type="caution">
    <text evidence="2">The sequence shown here is derived from an EMBL/GenBank/DDBJ whole genome shotgun (WGS) entry which is preliminary data.</text>
</comment>
<dbReference type="InterPro" id="IPR037185">
    <property type="entry name" value="EmrE-like"/>
</dbReference>
<gene>
    <name evidence="2" type="ORF">EKH83_10080</name>
</gene>
<feature type="transmembrane region" description="Helical" evidence="1">
    <location>
        <begin position="116"/>
        <end position="135"/>
    </location>
</feature>
<dbReference type="EMBL" id="RXOC01000005">
    <property type="protein sequence ID" value="RXF70213.1"/>
    <property type="molecule type" value="Genomic_DNA"/>
</dbReference>
<feature type="transmembrane region" description="Helical" evidence="1">
    <location>
        <begin position="176"/>
        <end position="199"/>
    </location>
</feature>
<sequence length="287" mass="31698">MVFVLLSICCSVIVSILLKLAKRYEINIPQAVVWNYPVAAFFTFIIYRPDVAGLHIATAPVTVYLLLGILLPFLFVILGLSVRYTGIVRTDLAQRLSLFIPLLTAFVFFKEQVSMIKLTGIIMGFIAIVCTIPWQKGTRKSEKLASWIYPLMVFAGMGVIDVLFKQIAVYRGLPYTTSLFIVLLLAFIISVITLVLFIVTGKAKFNWVNLVSGLILGFFNFGNILFYLKAHRALPENPSLVFSAMNIGVIVAGAIVGVFLFKERLSIVNKIGIVIAVISILVISLAG</sequence>
<evidence type="ECO:0000313" key="3">
    <source>
        <dbReference type="Proteomes" id="UP000290848"/>
    </source>
</evidence>
<dbReference type="SUPFAM" id="SSF103481">
    <property type="entry name" value="Multidrug resistance efflux transporter EmrE"/>
    <property type="match status" value="1"/>
</dbReference>
<name>A0A4Q0MB19_9SPHI</name>
<dbReference type="AlphaFoldDB" id="A0A4Q0MB19"/>
<feature type="transmembrane region" description="Helical" evidence="1">
    <location>
        <begin position="240"/>
        <end position="261"/>
    </location>
</feature>
<keyword evidence="1" id="KW-0812">Transmembrane</keyword>
<organism evidence="2 3">
    <name type="scientific">Arcticibacter tournemirensis</name>
    <dbReference type="NCBI Taxonomy" id="699437"/>
    <lineage>
        <taxon>Bacteria</taxon>
        <taxon>Pseudomonadati</taxon>
        <taxon>Bacteroidota</taxon>
        <taxon>Sphingobacteriia</taxon>
        <taxon>Sphingobacteriales</taxon>
        <taxon>Sphingobacteriaceae</taxon>
        <taxon>Arcticibacter</taxon>
    </lineage>
</organism>
<evidence type="ECO:0000256" key="1">
    <source>
        <dbReference type="SAM" id="Phobius"/>
    </source>
</evidence>
<proteinExistence type="predicted"/>
<keyword evidence="1" id="KW-0472">Membrane</keyword>
<evidence type="ECO:0000313" key="2">
    <source>
        <dbReference type="EMBL" id="RXF70213.1"/>
    </source>
</evidence>
<accession>A0A4Q0MB19</accession>
<dbReference type="Proteomes" id="UP000290848">
    <property type="component" value="Unassembled WGS sequence"/>
</dbReference>
<feature type="transmembrane region" description="Helical" evidence="1">
    <location>
        <begin position="267"/>
        <end position="286"/>
    </location>
</feature>
<protein>
    <submittedName>
        <fullName evidence="2">EamA/RhaT family transporter</fullName>
    </submittedName>
</protein>
<feature type="transmembrane region" description="Helical" evidence="1">
    <location>
        <begin position="92"/>
        <end position="109"/>
    </location>
</feature>
<feature type="transmembrane region" description="Helical" evidence="1">
    <location>
        <begin position="147"/>
        <end position="164"/>
    </location>
</feature>
<keyword evidence="1" id="KW-1133">Transmembrane helix</keyword>
<dbReference type="RefSeq" id="WP_128769286.1">
    <property type="nucleotide sequence ID" value="NZ_RXOC01000005.1"/>
</dbReference>
<feature type="transmembrane region" description="Helical" evidence="1">
    <location>
        <begin position="61"/>
        <end position="80"/>
    </location>
</feature>